<dbReference type="Proteomes" id="UP001444661">
    <property type="component" value="Unassembled WGS sequence"/>
</dbReference>
<keyword evidence="2" id="KW-1185">Reference proteome</keyword>
<protein>
    <submittedName>
        <fullName evidence="1">Uncharacterized protein</fullName>
    </submittedName>
</protein>
<evidence type="ECO:0000313" key="1">
    <source>
        <dbReference type="EMBL" id="KAK8016811.1"/>
    </source>
</evidence>
<accession>A0ABR1RPC7</accession>
<dbReference type="EMBL" id="JAQQWK010000014">
    <property type="protein sequence ID" value="KAK8016811.1"/>
    <property type="molecule type" value="Genomic_DNA"/>
</dbReference>
<organism evidence="1 2">
    <name type="scientific">Apiospora rasikravindrae</name>
    <dbReference type="NCBI Taxonomy" id="990691"/>
    <lineage>
        <taxon>Eukaryota</taxon>
        <taxon>Fungi</taxon>
        <taxon>Dikarya</taxon>
        <taxon>Ascomycota</taxon>
        <taxon>Pezizomycotina</taxon>
        <taxon>Sordariomycetes</taxon>
        <taxon>Xylariomycetidae</taxon>
        <taxon>Amphisphaeriales</taxon>
        <taxon>Apiosporaceae</taxon>
        <taxon>Apiospora</taxon>
    </lineage>
</organism>
<name>A0ABR1RPC7_9PEZI</name>
<proteinExistence type="predicted"/>
<evidence type="ECO:0000313" key="2">
    <source>
        <dbReference type="Proteomes" id="UP001444661"/>
    </source>
</evidence>
<reference evidence="1 2" key="1">
    <citation type="submission" date="2023-01" db="EMBL/GenBank/DDBJ databases">
        <title>Analysis of 21 Apiospora genomes using comparative genomics revels a genus with tremendous synthesis potential of carbohydrate active enzymes and secondary metabolites.</title>
        <authorList>
            <person name="Sorensen T."/>
        </authorList>
    </citation>
    <scope>NUCLEOTIDE SEQUENCE [LARGE SCALE GENOMIC DNA]</scope>
    <source>
        <strain evidence="1 2">CBS 33761</strain>
    </source>
</reference>
<gene>
    <name evidence="1" type="ORF">PG993_015000</name>
</gene>
<sequence>MRPVPMRSLVSPLLSVSTESREAALKYYNVRLEVLRLPVMEFLDPSTDYLHWSLSLYRPRPTTWYEAYRTYPQLACTLSDNTWLLSEGLEAIGLSKGVLYMNLEKDRFFPFYSWYDAHVHNYRHSCSHPFNARGRNSAQAAGLGCGHTPRYSHVSSKLPQWAWQRITRVVYLHDGSHIKDLFTGWWGGGYDRDATAYHWMLKEFPRIASPSSQHLAIDASKQWPSADLFASFESCNIYPSLIEEVARRGAAHLDMERWEMRENGVYQV</sequence>
<comment type="caution">
    <text evidence="1">The sequence shown here is derived from an EMBL/GenBank/DDBJ whole genome shotgun (WGS) entry which is preliminary data.</text>
</comment>